<feature type="non-terminal residue" evidence="1">
    <location>
        <position position="37"/>
    </location>
</feature>
<accession>A0A5J4WX96</accession>
<evidence type="ECO:0000313" key="1">
    <source>
        <dbReference type="EMBL" id="KAA6399698.1"/>
    </source>
</evidence>
<dbReference type="AlphaFoldDB" id="A0A5J4WX96"/>
<dbReference type="EMBL" id="SNRW01000700">
    <property type="protein sequence ID" value="KAA6399698.1"/>
    <property type="molecule type" value="Genomic_DNA"/>
</dbReference>
<organism evidence="1 2">
    <name type="scientific">Streblomastix strix</name>
    <dbReference type="NCBI Taxonomy" id="222440"/>
    <lineage>
        <taxon>Eukaryota</taxon>
        <taxon>Metamonada</taxon>
        <taxon>Preaxostyla</taxon>
        <taxon>Oxymonadida</taxon>
        <taxon>Streblomastigidae</taxon>
        <taxon>Streblomastix</taxon>
    </lineage>
</organism>
<reference evidence="1 2" key="1">
    <citation type="submission" date="2019-03" db="EMBL/GenBank/DDBJ databases">
        <title>Single cell metagenomics reveals metabolic interactions within the superorganism composed of flagellate Streblomastix strix and complex community of Bacteroidetes bacteria on its surface.</title>
        <authorList>
            <person name="Treitli S.C."/>
            <person name="Kolisko M."/>
            <person name="Husnik F."/>
            <person name="Keeling P."/>
            <person name="Hampl V."/>
        </authorList>
    </citation>
    <scope>NUCLEOTIDE SEQUENCE [LARGE SCALE GENOMIC DNA]</scope>
    <source>
        <strain evidence="1">ST1C</strain>
    </source>
</reference>
<evidence type="ECO:0000313" key="2">
    <source>
        <dbReference type="Proteomes" id="UP000324800"/>
    </source>
</evidence>
<dbReference type="Proteomes" id="UP000324800">
    <property type="component" value="Unassembled WGS sequence"/>
</dbReference>
<sequence>MEKNFAVHILQFTDLTASELKSESTCPKRGSRGAKPP</sequence>
<protein>
    <submittedName>
        <fullName evidence="1">Uncharacterized protein</fullName>
    </submittedName>
</protein>
<comment type="caution">
    <text evidence="1">The sequence shown here is derived from an EMBL/GenBank/DDBJ whole genome shotgun (WGS) entry which is preliminary data.</text>
</comment>
<name>A0A5J4WX96_9EUKA</name>
<gene>
    <name evidence="1" type="ORF">EZS28_004769</name>
</gene>
<proteinExistence type="predicted"/>